<dbReference type="GO" id="GO:0005737">
    <property type="term" value="C:cytoplasm"/>
    <property type="evidence" value="ECO:0007669"/>
    <property type="project" value="UniProtKB-UniRule"/>
</dbReference>
<evidence type="ECO:0000256" key="1">
    <source>
        <dbReference type="HAMAP-Rule" id="MF_01008"/>
    </source>
</evidence>
<dbReference type="InterPro" id="IPR035642">
    <property type="entry name" value="MraZ_N"/>
</dbReference>
<evidence type="ECO:0000313" key="4">
    <source>
        <dbReference type="Proteomes" id="UP000230914"/>
    </source>
</evidence>
<dbReference type="SUPFAM" id="SSF89447">
    <property type="entry name" value="AbrB/MazE/MraZ-like"/>
    <property type="match status" value="1"/>
</dbReference>
<accession>A0A2G6KD15</accession>
<gene>
    <name evidence="1" type="primary">mraZ</name>
    <name evidence="3" type="ORF">CSA55_02855</name>
</gene>
<comment type="subcellular location">
    <subcellularLocation>
        <location evidence="1">Cytoplasm</location>
        <location evidence="1">Nucleoid</location>
    </subcellularLocation>
</comment>
<protein>
    <recommendedName>
        <fullName evidence="1">Transcriptional regulator MraZ</fullName>
    </recommendedName>
</protein>
<keyword evidence="1" id="KW-0805">Transcription regulation</keyword>
<dbReference type="CDD" id="cd16320">
    <property type="entry name" value="MraZ_N"/>
    <property type="match status" value="1"/>
</dbReference>
<feature type="domain" description="MraZ" evidence="2">
    <location>
        <begin position="74"/>
        <end position="127"/>
    </location>
</feature>
<name>A0A2G6KD15_9ACTN</name>
<comment type="similarity">
    <text evidence="1">Belongs to the MraZ family.</text>
</comment>
<dbReference type="CDD" id="cd16321">
    <property type="entry name" value="MraZ_C"/>
    <property type="match status" value="1"/>
</dbReference>
<reference evidence="3 4" key="1">
    <citation type="submission" date="2017-10" db="EMBL/GenBank/DDBJ databases">
        <title>Novel microbial diversity and functional potential in the marine mammal oral microbiome.</title>
        <authorList>
            <person name="Dudek N.K."/>
            <person name="Sun C.L."/>
            <person name="Burstein D."/>
            <person name="Kantor R.S."/>
            <person name="Aliaga Goltsman D.S."/>
            <person name="Bik E.M."/>
            <person name="Thomas B.C."/>
            <person name="Banfield J.F."/>
            <person name="Relman D.A."/>
        </authorList>
    </citation>
    <scope>NUCLEOTIDE SEQUENCE [LARGE SCALE GENOMIC DNA]</scope>
    <source>
        <strain evidence="3">DOLJORAL78_61_10</strain>
    </source>
</reference>
<dbReference type="PANTHER" id="PTHR34701">
    <property type="entry name" value="TRANSCRIPTIONAL REGULATOR MRAZ"/>
    <property type="match status" value="1"/>
</dbReference>
<sequence>MFVGEYVRSVDGAGRLALPAGLRAGFDGRCYMTCHPDGNITLSTVESFEAAANRLMEEIRSGEKAESALRAFGANTQFLSIDKQGRINFDDDTLRHAGLTDEAVIVGVVTTVEIWRPSRYRIVSSEHDQIKPPRQWDDEDDS</sequence>
<keyword evidence="1" id="KW-0804">Transcription</keyword>
<evidence type="ECO:0000313" key="3">
    <source>
        <dbReference type="EMBL" id="PIE32852.1"/>
    </source>
</evidence>
<dbReference type="GO" id="GO:2000143">
    <property type="term" value="P:negative regulation of DNA-templated transcription initiation"/>
    <property type="evidence" value="ECO:0007669"/>
    <property type="project" value="TreeGrafter"/>
</dbReference>
<comment type="subunit">
    <text evidence="1">Forms oligomers.</text>
</comment>
<dbReference type="PANTHER" id="PTHR34701:SF1">
    <property type="entry name" value="TRANSCRIPTIONAL REGULATOR MRAZ"/>
    <property type="match status" value="1"/>
</dbReference>
<dbReference type="GO" id="GO:0000976">
    <property type="term" value="F:transcription cis-regulatory region binding"/>
    <property type="evidence" value="ECO:0007669"/>
    <property type="project" value="TreeGrafter"/>
</dbReference>
<dbReference type="InterPro" id="IPR037914">
    <property type="entry name" value="SpoVT-AbrB_sf"/>
</dbReference>
<dbReference type="HAMAP" id="MF_01008">
    <property type="entry name" value="MraZ"/>
    <property type="match status" value="1"/>
</dbReference>
<dbReference type="Proteomes" id="UP000230914">
    <property type="component" value="Unassembled WGS sequence"/>
</dbReference>
<dbReference type="InterPro" id="IPR038619">
    <property type="entry name" value="MraZ_sf"/>
</dbReference>
<dbReference type="EMBL" id="PDSL01000041">
    <property type="protein sequence ID" value="PIE32852.1"/>
    <property type="molecule type" value="Genomic_DNA"/>
</dbReference>
<dbReference type="Pfam" id="PF02381">
    <property type="entry name" value="MraZ"/>
    <property type="match status" value="1"/>
</dbReference>
<keyword evidence="1" id="KW-0963">Cytoplasm</keyword>
<dbReference type="Gene3D" id="3.40.1550.20">
    <property type="entry name" value="Transcriptional regulator MraZ domain"/>
    <property type="match status" value="1"/>
</dbReference>
<dbReference type="GO" id="GO:0003700">
    <property type="term" value="F:DNA-binding transcription factor activity"/>
    <property type="evidence" value="ECO:0007669"/>
    <property type="project" value="UniProtKB-UniRule"/>
</dbReference>
<proteinExistence type="inferred from homology"/>
<dbReference type="InterPro" id="IPR020603">
    <property type="entry name" value="MraZ_dom"/>
</dbReference>
<comment type="caution">
    <text evidence="3">The sequence shown here is derived from an EMBL/GenBank/DDBJ whole genome shotgun (WGS) entry which is preliminary data.</text>
</comment>
<dbReference type="InterPro" id="IPR035644">
    <property type="entry name" value="MraZ_C"/>
</dbReference>
<organism evidence="3 4">
    <name type="scientific">Ilumatobacter coccineus</name>
    <dbReference type="NCBI Taxonomy" id="467094"/>
    <lineage>
        <taxon>Bacteria</taxon>
        <taxon>Bacillati</taxon>
        <taxon>Actinomycetota</taxon>
        <taxon>Acidimicrobiia</taxon>
        <taxon>Acidimicrobiales</taxon>
        <taxon>Ilumatobacteraceae</taxon>
        <taxon>Ilumatobacter</taxon>
    </lineage>
</organism>
<evidence type="ECO:0000259" key="2">
    <source>
        <dbReference type="Pfam" id="PF02381"/>
    </source>
</evidence>
<keyword evidence="1" id="KW-0238">DNA-binding</keyword>
<dbReference type="GO" id="GO:0009295">
    <property type="term" value="C:nucleoid"/>
    <property type="evidence" value="ECO:0007669"/>
    <property type="project" value="UniProtKB-SubCell"/>
</dbReference>
<dbReference type="InterPro" id="IPR003444">
    <property type="entry name" value="MraZ"/>
</dbReference>
<dbReference type="AlphaFoldDB" id="A0A2G6KD15"/>